<accession>A0A1F5YIA2</accession>
<dbReference type="SUPFAM" id="SSF52540">
    <property type="entry name" value="P-loop containing nucleoside triphosphate hydrolases"/>
    <property type="match status" value="1"/>
</dbReference>
<name>A0A1F5YIA2_9BACT</name>
<dbReference type="InterPro" id="IPR025669">
    <property type="entry name" value="AAA_dom"/>
</dbReference>
<reference evidence="2 3" key="1">
    <citation type="journal article" date="2016" name="Nat. Commun.">
        <title>Thousands of microbial genomes shed light on interconnected biogeochemical processes in an aquifer system.</title>
        <authorList>
            <person name="Anantharaman K."/>
            <person name="Brown C.T."/>
            <person name="Hug L.A."/>
            <person name="Sharon I."/>
            <person name="Castelle C.J."/>
            <person name="Probst A.J."/>
            <person name="Thomas B.C."/>
            <person name="Singh A."/>
            <person name="Wilkins M.J."/>
            <person name="Karaoz U."/>
            <person name="Brodie E.L."/>
            <person name="Williams K.H."/>
            <person name="Hubbard S.S."/>
            <person name="Banfield J.F."/>
        </authorList>
    </citation>
    <scope>NUCLEOTIDE SEQUENCE [LARGE SCALE GENOMIC DNA]</scope>
</reference>
<dbReference type="PRINTS" id="PR00091">
    <property type="entry name" value="NITROGNASEII"/>
</dbReference>
<dbReference type="Gene3D" id="3.40.50.300">
    <property type="entry name" value="P-loop containing nucleotide triphosphate hydrolases"/>
    <property type="match status" value="1"/>
</dbReference>
<evidence type="ECO:0000313" key="2">
    <source>
        <dbReference type="EMBL" id="OGF99823.1"/>
    </source>
</evidence>
<dbReference type="PANTHER" id="PTHR13696:SF52">
    <property type="entry name" value="PARA FAMILY PROTEIN CT_582"/>
    <property type="match status" value="1"/>
</dbReference>
<proteinExistence type="predicted"/>
<dbReference type="EMBL" id="MFIV01000009">
    <property type="protein sequence ID" value="OGF99823.1"/>
    <property type="molecule type" value="Genomic_DNA"/>
</dbReference>
<comment type="caution">
    <text evidence="2">The sequence shown here is derived from an EMBL/GenBank/DDBJ whole genome shotgun (WGS) entry which is preliminary data.</text>
</comment>
<dbReference type="InterPro" id="IPR027417">
    <property type="entry name" value="P-loop_NTPase"/>
</dbReference>
<sequence>MVKIAIITSKGGTGKTTTAVNLGHGLALSGKRVMLIDCDPHGDLGLVFSVDAEKTLSDLLRTGKTTVNQVRDNLFLITSGGRELNSTELAIAGRDGREFIMRNALSDLRNVDYLICDCAPSRNLININALALVDKVIIPVSMDYLALNGARHTIELMREIKRYTRANLELMGILSTQYDVRTNLSQEIYKVLLRHFPNKVFETVIRVNTRLREAPSYGQTVFEYAINSTGAEDYFSLTNEVLRMNS</sequence>
<dbReference type="CDD" id="cd02042">
    <property type="entry name" value="ParAB_family"/>
    <property type="match status" value="1"/>
</dbReference>
<gene>
    <name evidence="2" type="ORF">A2Z86_12020</name>
</gene>
<dbReference type="Pfam" id="PF13614">
    <property type="entry name" value="AAA_31"/>
    <property type="match status" value="1"/>
</dbReference>
<dbReference type="PANTHER" id="PTHR13696">
    <property type="entry name" value="P-LOOP CONTAINING NUCLEOSIDE TRIPHOSPHATE HYDROLASE"/>
    <property type="match status" value="1"/>
</dbReference>
<dbReference type="InterPro" id="IPR050678">
    <property type="entry name" value="DNA_Partitioning_ATPase"/>
</dbReference>
<dbReference type="Proteomes" id="UP000176992">
    <property type="component" value="Unassembled WGS sequence"/>
</dbReference>
<evidence type="ECO:0000313" key="3">
    <source>
        <dbReference type="Proteomes" id="UP000176992"/>
    </source>
</evidence>
<protein>
    <recommendedName>
        <fullName evidence="1">AAA domain-containing protein</fullName>
    </recommendedName>
</protein>
<organism evidence="2 3">
    <name type="scientific">Candidatus Glassbacteria bacterium GWA2_58_10</name>
    <dbReference type="NCBI Taxonomy" id="1817865"/>
    <lineage>
        <taxon>Bacteria</taxon>
        <taxon>Candidatus Glassiibacteriota</taxon>
    </lineage>
</organism>
<dbReference type="PIRSF" id="PIRSF009320">
    <property type="entry name" value="Nuc_binding_HP_1000"/>
    <property type="match status" value="1"/>
</dbReference>
<feature type="domain" description="AAA" evidence="1">
    <location>
        <begin position="3"/>
        <end position="169"/>
    </location>
</feature>
<evidence type="ECO:0000259" key="1">
    <source>
        <dbReference type="Pfam" id="PF13614"/>
    </source>
</evidence>
<dbReference type="AlphaFoldDB" id="A0A1F5YIA2"/>